<dbReference type="PANTHER" id="PTHR43481:SF4">
    <property type="entry name" value="GLYCEROL-1-PHOSPHATE PHOSPHOHYDROLASE 1-RELATED"/>
    <property type="match status" value="1"/>
</dbReference>
<dbReference type="Proteomes" id="UP000248168">
    <property type="component" value="Unassembled WGS sequence"/>
</dbReference>
<reference evidence="2" key="1">
    <citation type="submission" date="2018-04" db="EMBL/GenBank/DDBJ databases">
        <authorList>
            <person name="Lucker S."/>
            <person name="Sakoula D."/>
        </authorList>
    </citation>
    <scope>NUCLEOTIDE SEQUENCE [LARGE SCALE GENOMIC DNA]</scope>
</reference>
<evidence type="ECO:0000313" key="2">
    <source>
        <dbReference type="Proteomes" id="UP000248168"/>
    </source>
</evidence>
<dbReference type="Pfam" id="PF00702">
    <property type="entry name" value="Hydrolase"/>
    <property type="match status" value="1"/>
</dbReference>
<organism evidence="1 2">
    <name type="scientific">Nitrospira lenta</name>
    <dbReference type="NCBI Taxonomy" id="1436998"/>
    <lineage>
        <taxon>Bacteria</taxon>
        <taxon>Pseudomonadati</taxon>
        <taxon>Nitrospirota</taxon>
        <taxon>Nitrospiria</taxon>
        <taxon>Nitrospirales</taxon>
        <taxon>Nitrospiraceae</taxon>
        <taxon>Nitrospira</taxon>
    </lineage>
</organism>
<dbReference type="PANTHER" id="PTHR43481">
    <property type="entry name" value="FRUCTOSE-1-PHOSPHATE PHOSPHATASE"/>
    <property type="match status" value="1"/>
</dbReference>
<dbReference type="CDD" id="cd07505">
    <property type="entry name" value="HAD_BPGM-like"/>
    <property type="match status" value="1"/>
</dbReference>
<accession>A0A330L4T8</accession>
<dbReference type="RefSeq" id="WP_121989148.1">
    <property type="nucleotide sequence ID" value="NZ_OUNR01000012.1"/>
</dbReference>
<sequence>MIRAILFDFNGVLADDETVHVECFCQALHEFGLALSTTEYYGTYLGMDERSCTALLIAAREGQSDAELVRQIQDRKAELFRCHPAAQKPALFPGVIEFVQAARPLCRLAVASGGRREQIDRALHGTAIERAFERIVSADDCPVGKPDPAIYLLTLTRLNDGVRPLLRPDECLVIEDSKAGIRAARAAGMSVLGLATTYQADELREADRVLPSLVAVDPGILLRQFS</sequence>
<dbReference type="AlphaFoldDB" id="A0A330L4T8"/>
<keyword evidence="1" id="KW-0378">Hydrolase</keyword>
<evidence type="ECO:0000313" key="1">
    <source>
        <dbReference type="EMBL" id="SPP64821.1"/>
    </source>
</evidence>
<dbReference type="InterPro" id="IPR023214">
    <property type="entry name" value="HAD_sf"/>
</dbReference>
<dbReference type="GO" id="GO:0050308">
    <property type="term" value="F:sugar-phosphatase activity"/>
    <property type="evidence" value="ECO:0007669"/>
    <property type="project" value="TreeGrafter"/>
</dbReference>
<protein>
    <submittedName>
        <fullName evidence="1">Putative Hydrolase, HAD-superfamily</fullName>
    </submittedName>
</protein>
<dbReference type="Gene3D" id="1.10.150.240">
    <property type="entry name" value="Putative phosphatase, domain 2"/>
    <property type="match status" value="1"/>
</dbReference>
<dbReference type="SFLD" id="SFLDS00003">
    <property type="entry name" value="Haloacid_Dehalogenase"/>
    <property type="match status" value="1"/>
</dbReference>
<dbReference type="OrthoDB" id="9797743at2"/>
<dbReference type="InParanoid" id="A0A330L4T8"/>
<dbReference type="NCBIfam" id="TIGR01509">
    <property type="entry name" value="HAD-SF-IA-v3"/>
    <property type="match status" value="1"/>
</dbReference>
<dbReference type="EMBL" id="OUNR01000012">
    <property type="protein sequence ID" value="SPP64821.1"/>
    <property type="molecule type" value="Genomic_DNA"/>
</dbReference>
<name>A0A330L4T8_9BACT</name>
<gene>
    <name evidence="1" type="ORF">NITLEN_20461</name>
</gene>
<dbReference type="PRINTS" id="PR00413">
    <property type="entry name" value="HADHALOGNASE"/>
</dbReference>
<dbReference type="InterPro" id="IPR051806">
    <property type="entry name" value="HAD-like_SPP"/>
</dbReference>
<dbReference type="InterPro" id="IPR036412">
    <property type="entry name" value="HAD-like_sf"/>
</dbReference>
<proteinExistence type="predicted"/>
<keyword evidence="2" id="KW-1185">Reference proteome</keyword>
<dbReference type="Gene3D" id="3.40.50.1000">
    <property type="entry name" value="HAD superfamily/HAD-like"/>
    <property type="match status" value="1"/>
</dbReference>
<dbReference type="FunCoup" id="A0A330L4T8">
    <property type="interactions" value="390"/>
</dbReference>
<dbReference type="InterPro" id="IPR006439">
    <property type="entry name" value="HAD-SF_hydro_IA"/>
</dbReference>
<dbReference type="InterPro" id="IPR023198">
    <property type="entry name" value="PGP-like_dom2"/>
</dbReference>
<dbReference type="SFLD" id="SFLDG01129">
    <property type="entry name" value="C1.5:_HAD__Beta-PGM__Phosphata"/>
    <property type="match status" value="1"/>
</dbReference>
<dbReference type="SUPFAM" id="SSF56784">
    <property type="entry name" value="HAD-like"/>
    <property type="match status" value="1"/>
</dbReference>